<dbReference type="CDD" id="cd06533">
    <property type="entry name" value="Glyco_transf_WecG_TagA"/>
    <property type="match status" value="1"/>
</dbReference>
<reference evidence="3 4" key="1">
    <citation type="submission" date="2016-11" db="EMBL/GenBank/DDBJ databases">
        <authorList>
            <person name="Jaros S."/>
            <person name="Januszkiewicz K."/>
            <person name="Wedrychowicz H."/>
        </authorList>
    </citation>
    <scope>NUCLEOTIDE SEQUENCE [LARGE SCALE GENOMIC DNA]</scope>
    <source>
        <strain evidence="3 4">DSM 45627</strain>
    </source>
</reference>
<dbReference type="STRING" id="1206085.SAMN05443575_4158"/>
<keyword evidence="2 3" id="KW-0808">Transferase</keyword>
<dbReference type="PANTHER" id="PTHR34136">
    <property type="match status" value="1"/>
</dbReference>
<dbReference type="InterPro" id="IPR004629">
    <property type="entry name" value="WecG_TagA_CpsF"/>
</dbReference>
<organism evidence="3 4">
    <name type="scientific">Jatrophihabitans endophyticus</name>
    <dbReference type="NCBI Taxonomy" id="1206085"/>
    <lineage>
        <taxon>Bacteria</taxon>
        <taxon>Bacillati</taxon>
        <taxon>Actinomycetota</taxon>
        <taxon>Actinomycetes</taxon>
        <taxon>Jatrophihabitantales</taxon>
        <taxon>Jatrophihabitantaceae</taxon>
        <taxon>Jatrophihabitans</taxon>
    </lineage>
</organism>
<gene>
    <name evidence="3" type="ORF">SAMN05443575_4158</name>
</gene>
<keyword evidence="4" id="KW-1185">Reference proteome</keyword>
<evidence type="ECO:0000313" key="3">
    <source>
        <dbReference type="EMBL" id="SHH58897.1"/>
    </source>
</evidence>
<dbReference type="GO" id="GO:0016758">
    <property type="term" value="F:hexosyltransferase activity"/>
    <property type="evidence" value="ECO:0007669"/>
    <property type="project" value="TreeGrafter"/>
</dbReference>
<protein>
    <submittedName>
        <fullName evidence="3">N-acetylglucosaminyldiphosphoundecaprenol N-acetyl-beta-D-mannosaminyltransferase</fullName>
    </submittedName>
</protein>
<dbReference type="NCBIfam" id="TIGR00696">
    <property type="entry name" value="wecG_tagA_cpsF"/>
    <property type="match status" value="1"/>
</dbReference>
<dbReference type="PANTHER" id="PTHR34136:SF1">
    <property type="entry name" value="UDP-N-ACETYL-D-MANNOSAMINURONIC ACID TRANSFERASE"/>
    <property type="match status" value="1"/>
</dbReference>
<evidence type="ECO:0000256" key="1">
    <source>
        <dbReference type="ARBA" id="ARBA00022676"/>
    </source>
</evidence>
<dbReference type="AlphaFoldDB" id="A0A1M5U7D2"/>
<evidence type="ECO:0000313" key="4">
    <source>
        <dbReference type="Proteomes" id="UP000186132"/>
    </source>
</evidence>
<dbReference type="Pfam" id="PF03808">
    <property type="entry name" value="Glyco_tran_WecG"/>
    <property type="match status" value="1"/>
</dbReference>
<dbReference type="EMBL" id="FQVU01000007">
    <property type="protein sequence ID" value="SHH58897.1"/>
    <property type="molecule type" value="Genomic_DNA"/>
</dbReference>
<dbReference type="Proteomes" id="UP000186132">
    <property type="component" value="Unassembled WGS sequence"/>
</dbReference>
<proteinExistence type="predicted"/>
<keyword evidence="1" id="KW-0328">Glycosyltransferase</keyword>
<sequence length="264" mass="28783">MTDQDCDGARSTLARFEVLGVEVTAASMSSATEQIFAWVDAGRRAYVCVSDTNGLVNAAADPELLSVYNGSGMTLPDGMPLVWAGKRAGFSDMTRVCGPDLLPETLRQAVDRGHDSFFYGGAPGVAEEMVQRLRADIPGLRVAGTASPPYRPMTPDEVAADIAAINESGAALVWVGLGAPKQEKWMADHIHLFDRAVVIGVGAAFDMHAGRVRRAPLWAQRHGVEWLFRLAQEPRRLWRRYARAVPTFVWGALRQRPRAVASRP</sequence>
<evidence type="ECO:0000256" key="2">
    <source>
        <dbReference type="ARBA" id="ARBA00022679"/>
    </source>
</evidence>
<name>A0A1M5U7D2_9ACTN</name>
<accession>A0A1M5U7D2</accession>